<dbReference type="RefSeq" id="WP_212516525.1">
    <property type="nucleotide sequence ID" value="NZ_JAGSOH010000005.1"/>
</dbReference>
<dbReference type="GO" id="GO:0004553">
    <property type="term" value="F:hydrolase activity, hydrolyzing O-glycosyl compounds"/>
    <property type="evidence" value="ECO:0007669"/>
    <property type="project" value="InterPro"/>
</dbReference>
<dbReference type="EMBL" id="JAGSOH010000005">
    <property type="protein sequence ID" value="MBR7825372.1"/>
    <property type="molecule type" value="Genomic_DNA"/>
</dbReference>
<dbReference type="InterPro" id="IPR017853">
    <property type="entry name" value="GH"/>
</dbReference>
<accession>A0A941IH58</accession>
<dbReference type="PROSITE" id="PS51257">
    <property type="entry name" value="PROKAR_LIPOPROTEIN"/>
    <property type="match status" value="1"/>
</dbReference>
<feature type="signal peptide" evidence="4">
    <location>
        <begin position="1"/>
        <end position="26"/>
    </location>
</feature>
<evidence type="ECO:0000256" key="2">
    <source>
        <dbReference type="ARBA" id="ARBA00023295"/>
    </source>
</evidence>
<comment type="similarity">
    <text evidence="3">Belongs to the glycosyl hydrolase 5 (cellulase A) family.</text>
</comment>
<dbReference type="PANTHER" id="PTHR12631">
    <property type="entry name" value="ALPHA-L-IDURONIDASE"/>
    <property type="match status" value="1"/>
</dbReference>
<dbReference type="Pfam" id="PF00150">
    <property type="entry name" value="Cellulase"/>
    <property type="match status" value="1"/>
</dbReference>
<feature type="chain" id="PRO_5038548765" evidence="4">
    <location>
        <begin position="27"/>
        <end position="383"/>
    </location>
</feature>
<dbReference type="AlphaFoldDB" id="A0A941IH58"/>
<evidence type="ECO:0000256" key="4">
    <source>
        <dbReference type="SAM" id="SignalP"/>
    </source>
</evidence>
<organism evidence="6 7">
    <name type="scientific">Actinospica acidithermotolerans</name>
    <dbReference type="NCBI Taxonomy" id="2828514"/>
    <lineage>
        <taxon>Bacteria</taxon>
        <taxon>Bacillati</taxon>
        <taxon>Actinomycetota</taxon>
        <taxon>Actinomycetes</taxon>
        <taxon>Catenulisporales</taxon>
        <taxon>Actinospicaceae</taxon>
        <taxon>Actinospica</taxon>
    </lineage>
</organism>
<gene>
    <name evidence="6" type="ORF">KDK95_03560</name>
</gene>
<comment type="caution">
    <text evidence="6">The sequence shown here is derived from an EMBL/GenBank/DDBJ whole genome shotgun (WGS) entry which is preliminary data.</text>
</comment>
<sequence length="383" mass="40055">MSDRPRFFWIGIALALSIAAACTVAAVSSSHSGAGSAQPDIVAASTQPPGIPIGLDYGNTLFNAGSAKIAAGFADAKKLGASWVRVDLPWDGVQDTSSSSAYDWSRFDELVDAADSRGLELLVTVVDPPTWARTPQCDTQESCEPLDPKAYAAFAAHAAARYAPYGVHDWEIWNEENLGSFAASAHPAAAYEKLLADSYTAIHKADEHAVVMIGGLGMSDTDPSQNWIGAYSFLSGLAVAGGLDFADAIGVHPYDWNHMPAQSAAFKLIDGTGQSLESILETYGHGGTPFWITETGAPTSGSGSAASTDSTGASHVTYARQAQIATATVAAETADPHIRGLFWYTDTDLPGSGLYYGLRTAHGSAKPAFSALQKAIAAYRASL</sequence>
<evidence type="ECO:0000259" key="5">
    <source>
        <dbReference type="Pfam" id="PF00150"/>
    </source>
</evidence>
<dbReference type="InterPro" id="IPR051923">
    <property type="entry name" value="Glycosyl_Hydrolase_39"/>
</dbReference>
<dbReference type="Proteomes" id="UP000676325">
    <property type="component" value="Unassembled WGS sequence"/>
</dbReference>
<proteinExistence type="inferred from homology"/>
<keyword evidence="4" id="KW-0732">Signal</keyword>
<protein>
    <submittedName>
        <fullName evidence="6">Cellulase family glycosylhydrolase</fullName>
    </submittedName>
</protein>
<evidence type="ECO:0000313" key="7">
    <source>
        <dbReference type="Proteomes" id="UP000676325"/>
    </source>
</evidence>
<dbReference type="GO" id="GO:0000272">
    <property type="term" value="P:polysaccharide catabolic process"/>
    <property type="evidence" value="ECO:0007669"/>
    <property type="project" value="InterPro"/>
</dbReference>
<keyword evidence="2 3" id="KW-0326">Glycosidase</keyword>
<reference evidence="6" key="1">
    <citation type="submission" date="2021-04" db="EMBL/GenBank/DDBJ databases">
        <title>Genome based classification of Actinospica acidithermotolerans sp. nov., an actinobacterium isolated from an Indonesian hot spring.</title>
        <authorList>
            <person name="Kusuma A.B."/>
            <person name="Putra K.E."/>
            <person name="Nafisah S."/>
            <person name="Loh J."/>
            <person name="Nouioui I."/>
            <person name="Goodfellow M."/>
        </authorList>
    </citation>
    <scope>NUCLEOTIDE SEQUENCE</scope>
    <source>
        <strain evidence="6">MGRD01-02</strain>
    </source>
</reference>
<dbReference type="PANTHER" id="PTHR12631:SF10">
    <property type="entry name" value="BETA-XYLOSIDASE-LIKE PROTEIN-RELATED"/>
    <property type="match status" value="1"/>
</dbReference>
<keyword evidence="7" id="KW-1185">Reference proteome</keyword>
<evidence type="ECO:0000256" key="3">
    <source>
        <dbReference type="RuleBase" id="RU361153"/>
    </source>
</evidence>
<dbReference type="InterPro" id="IPR001547">
    <property type="entry name" value="Glyco_hydro_5"/>
</dbReference>
<keyword evidence="1 3" id="KW-0378">Hydrolase</keyword>
<feature type="domain" description="Glycoside hydrolase family 5" evidence="5">
    <location>
        <begin position="68"/>
        <end position="326"/>
    </location>
</feature>
<evidence type="ECO:0000313" key="6">
    <source>
        <dbReference type="EMBL" id="MBR7825372.1"/>
    </source>
</evidence>
<name>A0A941IH58_9ACTN</name>
<dbReference type="Gene3D" id="3.20.20.80">
    <property type="entry name" value="Glycosidases"/>
    <property type="match status" value="1"/>
</dbReference>
<evidence type="ECO:0000256" key="1">
    <source>
        <dbReference type="ARBA" id="ARBA00022801"/>
    </source>
</evidence>
<dbReference type="SUPFAM" id="SSF51445">
    <property type="entry name" value="(Trans)glycosidases"/>
    <property type="match status" value="1"/>
</dbReference>